<protein>
    <recommendedName>
        <fullName evidence="9">Membrane fusion protein (MFP) family protein</fullName>
    </recommendedName>
</protein>
<accession>A0A3L8PSE2</accession>
<evidence type="ECO:0000256" key="2">
    <source>
        <dbReference type="ARBA" id="ARBA00009477"/>
    </source>
</evidence>
<name>A0A3L8PSE2_9GAMM</name>
<dbReference type="Proteomes" id="UP000281474">
    <property type="component" value="Unassembled WGS sequence"/>
</dbReference>
<dbReference type="GO" id="GO:0005886">
    <property type="term" value="C:plasma membrane"/>
    <property type="evidence" value="ECO:0007669"/>
    <property type="project" value="UniProtKB-SubCell"/>
</dbReference>
<organism evidence="12 13">
    <name type="scientific">Parashewanella curva</name>
    <dbReference type="NCBI Taxonomy" id="2338552"/>
    <lineage>
        <taxon>Bacteria</taxon>
        <taxon>Pseudomonadati</taxon>
        <taxon>Pseudomonadota</taxon>
        <taxon>Gammaproteobacteria</taxon>
        <taxon>Alteromonadales</taxon>
        <taxon>Shewanellaceae</taxon>
        <taxon>Parashewanella</taxon>
    </lineage>
</organism>
<keyword evidence="6 9" id="KW-0812">Transmembrane</keyword>
<dbReference type="Pfam" id="PF25994">
    <property type="entry name" value="HH_AprE"/>
    <property type="match status" value="1"/>
</dbReference>
<dbReference type="InterPro" id="IPR050739">
    <property type="entry name" value="MFP"/>
</dbReference>
<feature type="domain" description="AprE-like beta-barrel" evidence="11">
    <location>
        <begin position="368"/>
        <end position="456"/>
    </location>
</feature>
<reference evidence="12 13" key="1">
    <citation type="submission" date="2018-09" db="EMBL/GenBank/DDBJ databases">
        <title>Phylogeny of the Shewanellaceae, and recommendation for two new genera, Pseudoshewanella and Parashewanella.</title>
        <authorList>
            <person name="Wang G."/>
        </authorList>
    </citation>
    <scope>NUCLEOTIDE SEQUENCE [LARGE SCALE GENOMIC DNA]</scope>
    <source>
        <strain evidence="12 13">C51</strain>
    </source>
</reference>
<evidence type="ECO:0000256" key="4">
    <source>
        <dbReference type="ARBA" id="ARBA00022475"/>
    </source>
</evidence>
<dbReference type="NCBIfam" id="TIGR01843">
    <property type="entry name" value="type_I_hlyD"/>
    <property type="match status" value="1"/>
</dbReference>
<evidence type="ECO:0000256" key="9">
    <source>
        <dbReference type="RuleBase" id="RU365093"/>
    </source>
</evidence>
<evidence type="ECO:0000256" key="5">
    <source>
        <dbReference type="ARBA" id="ARBA00022519"/>
    </source>
</evidence>
<evidence type="ECO:0000256" key="1">
    <source>
        <dbReference type="ARBA" id="ARBA00004377"/>
    </source>
</evidence>
<dbReference type="EMBL" id="QZEI01000079">
    <property type="protein sequence ID" value="RLV58330.1"/>
    <property type="molecule type" value="Genomic_DNA"/>
</dbReference>
<evidence type="ECO:0000259" key="10">
    <source>
        <dbReference type="Pfam" id="PF25994"/>
    </source>
</evidence>
<evidence type="ECO:0000313" key="12">
    <source>
        <dbReference type="EMBL" id="RLV58330.1"/>
    </source>
</evidence>
<feature type="transmembrane region" description="Helical" evidence="9">
    <location>
        <begin position="54"/>
        <end position="72"/>
    </location>
</feature>
<keyword evidence="4 9" id="KW-1003">Cell membrane</keyword>
<evidence type="ECO:0000256" key="3">
    <source>
        <dbReference type="ARBA" id="ARBA00022448"/>
    </source>
</evidence>
<dbReference type="InterPro" id="IPR010129">
    <property type="entry name" value="T1SS_HlyD"/>
</dbReference>
<dbReference type="Pfam" id="PF26002">
    <property type="entry name" value="Beta-barrel_AprE"/>
    <property type="match status" value="1"/>
</dbReference>
<feature type="domain" description="AprE-like long alpha-helical hairpin" evidence="10">
    <location>
        <begin position="130"/>
        <end position="314"/>
    </location>
</feature>
<comment type="caution">
    <text evidence="12">The sequence shown here is derived from an EMBL/GenBank/DDBJ whole genome shotgun (WGS) entry which is preliminary data.</text>
</comment>
<comment type="subcellular location">
    <subcellularLocation>
        <location evidence="1 9">Cell inner membrane</location>
        <topology evidence="1 9">Single-pass membrane protein</topology>
    </subcellularLocation>
</comment>
<keyword evidence="3 9" id="KW-0813">Transport</keyword>
<dbReference type="OrthoDB" id="9775513at2"/>
<evidence type="ECO:0000256" key="8">
    <source>
        <dbReference type="ARBA" id="ARBA00023136"/>
    </source>
</evidence>
<dbReference type="GO" id="GO:0009306">
    <property type="term" value="P:protein secretion"/>
    <property type="evidence" value="ECO:0007669"/>
    <property type="project" value="InterPro"/>
</dbReference>
<keyword evidence="8 9" id="KW-0472">Membrane</keyword>
<dbReference type="InterPro" id="IPR006144">
    <property type="entry name" value="Secretion_HlyD_CS"/>
</dbReference>
<dbReference type="Gene3D" id="2.40.50.100">
    <property type="match status" value="1"/>
</dbReference>
<dbReference type="PANTHER" id="PTHR30386">
    <property type="entry name" value="MEMBRANE FUSION SUBUNIT OF EMRAB-TOLC MULTIDRUG EFFLUX PUMP"/>
    <property type="match status" value="1"/>
</dbReference>
<evidence type="ECO:0000256" key="7">
    <source>
        <dbReference type="ARBA" id="ARBA00022989"/>
    </source>
</evidence>
<proteinExistence type="inferred from homology"/>
<dbReference type="SUPFAM" id="SSF111369">
    <property type="entry name" value="HlyD-like secretion proteins"/>
    <property type="match status" value="1"/>
</dbReference>
<gene>
    <name evidence="12" type="ORF">D5018_17875</name>
</gene>
<keyword evidence="7 9" id="KW-1133">Transmembrane helix</keyword>
<dbReference type="Gene3D" id="2.40.30.170">
    <property type="match status" value="1"/>
</dbReference>
<dbReference type="AlphaFoldDB" id="A0A3L8PSE2"/>
<evidence type="ECO:0000259" key="11">
    <source>
        <dbReference type="Pfam" id="PF26002"/>
    </source>
</evidence>
<dbReference type="PANTHER" id="PTHR30386:SF27">
    <property type="entry name" value="MEMBRANE FUSION PROTEIN (MFP) FAMILY PROTEIN"/>
    <property type="match status" value="1"/>
</dbReference>
<keyword evidence="13" id="KW-1185">Reference proteome</keyword>
<dbReference type="PRINTS" id="PR01490">
    <property type="entry name" value="RTXTOXIND"/>
</dbReference>
<dbReference type="RefSeq" id="WP_121840355.1">
    <property type="nucleotide sequence ID" value="NZ_ML014828.1"/>
</dbReference>
<keyword evidence="5 9" id="KW-0997">Cell inner membrane</keyword>
<sequence>MFEGLKKIREIWSASKAQEKENEKHHIERKGDELEFLPAAVEILETPASPAGRTTVWLIMALFTIAVLWAWFGKIDTEAVALGKLIPVGQVKAIQPLDIGKVEAIYVEDGQHVKAGQKLIKLDPTESEVDVKQVEYELRQAQLDEARLQVVLKVISSGKVLAPDLRAELMSSHKPWVKEIDAPQWVLQQRLLDRDLDYFFSTDTTYQESVNQRKASISAVKAEIQRLKTLEPLFGEQEKAIRQLLKKGHVSKLEWLNFKEKQIETTQSLVVQISRLQEAKASLQALKTERQTKSFEFRRERVQQLQQAQQRVQTGTLTLLKAKEREQNRYLTSPVNGTVQQLQVHTIGGVVQPAQALMVIVPEGAKLEAEAMVLNKDIGFIHQGQTVELKIDSFPYTRYGLIEGTVRSITTDAVNDEKQGPVYPMRVTLKQKKILVDDKWVPLQPGMTLSAEVKTGKRRLLEFFLAPFLRYQDEAMKER</sequence>
<evidence type="ECO:0000256" key="6">
    <source>
        <dbReference type="ARBA" id="ARBA00022692"/>
    </source>
</evidence>
<dbReference type="PROSITE" id="PS00543">
    <property type="entry name" value="HLYD_FAMILY"/>
    <property type="match status" value="1"/>
</dbReference>
<dbReference type="InterPro" id="IPR058781">
    <property type="entry name" value="HH_AprE-like"/>
</dbReference>
<dbReference type="InterPro" id="IPR058982">
    <property type="entry name" value="Beta-barrel_AprE"/>
</dbReference>
<comment type="similarity">
    <text evidence="2 9">Belongs to the membrane fusion protein (MFP) (TC 8.A.1) family.</text>
</comment>
<evidence type="ECO:0000313" key="13">
    <source>
        <dbReference type="Proteomes" id="UP000281474"/>
    </source>
</evidence>